<evidence type="ECO:0000256" key="1">
    <source>
        <dbReference type="SAM" id="MobiDB-lite"/>
    </source>
</evidence>
<dbReference type="EMBL" id="KK914858">
    <property type="protein sequence ID" value="KDP27311.1"/>
    <property type="molecule type" value="Genomic_DNA"/>
</dbReference>
<feature type="compositionally biased region" description="Basic and acidic residues" evidence="1">
    <location>
        <begin position="162"/>
        <end position="176"/>
    </location>
</feature>
<sequence>MAIFDGRHEPFKAYVSTTNSIRNQALRILYRFLLKIILVRSSDTVGGLITFILDRLNIVAIDYCEKVIGKGEREKITMNALVTMKIIAKFEGYYYFRNKKCNVEGHPIAVVEEDADDVETDKEGEEHPSLILESTKKGEDPDQYFEDSQLHEEQYYEEDPEQDPKEDPKENLEKEPSLLQPEGISTPRVEE</sequence>
<feature type="compositionally biased region" description="Basic and acidic residues" evidence="1">
    <location>
        <begin position="124"/>
        <end position="140"/>
    </location>
</feature>
<keyword evidence="3" id="KW-1185">Reference proteome</keyword>
<organism evidence="2 3">
    <name type="scientific">Jatropha curcas</name>
    <name type="common">Barbados nut</name>
    <dbReference type="NCBI Taxonomy" id="180498"/>
    <lineage>
        <taxon>Eukaryota</taxon>
        <taxon>Viridiplantae</taxon>
        <taxon>Streptophyta</taxon>
        <taxon>Embryophyta</taxon>
        <taxon>Tracheophyta</taxon>
        <taxon>Spermatophyta</taxon>
        <taxon>Magnoliopsida</taxon>
        <taxon>eudicotyledons</taxon>
        <taxon>Gunneridae</taxon>
        <taxon>Pentapetalae</taxon>
        <taxon>rosids</taxon>
        <taxon>fabids</taxon>
        <taxon>Malpighiales</taxon>
        <taxon>Euphorbiaceae</taxon>
        <taxon>Crotonoideae</taxon>
        <taxon>Jatropheae</taxon>
        <taxon>Jatropha</taxon>
    </lineage>
</organism>
<reference evidence="2 3" key="1">
    <citation type="journal article" date="2014" name="PLoS ONE">
        <title>Global Analysis of Gene Expression Profiles in Physic Nut (Jatropha curcas L.) Seedlings Exposed to Salt Stress.</title>
        <authorList>
            <person name="Zhang L."/>
            <person name="Zhang C."/>
            <person name="Wu P."/>
            <person name="Chen Y."/>
            <person name="Li M."/>
            <person name="Jiang H."/>
            <person name="Wu G."/>
        </authorList>
    </citation>
    <scope>NUCLEOTIDE SEQUENCE [LARGE SCALE GENOMIC DNA]</scope>
    <source>
        <strain evidence="3">cv. GZQX0401</strain>
        <tissue evidence="2">Young leaves</tissue>
    </source>
</reference>
<proteinExistence type="predicted"/>
<accession>A0A067JTM6</accession>
<evidence type="ECO:0000313" key="3">
    <source>
        <dbReference type="Proteomes" id="UP000027138"/>
    </source>
</evidence>
<gene>
    <name evidence="2" type="ORF">JCGZ_20299</name>
</gene>
<protein>
    <submittedName>
        <fullName evidence="2">Uncharacterized protein</fullName>
    </submittedName>
</protein>
<evidence type="ECO:0000313" key="2">
    <source>
        <dbReference type="EMBL" id="KDP27311.1"/>
    </source>
</evidence>
<dbReference type="AlphaFoldDB" id="A0A067JTM6"/>
<feature type="compositionally biased region" description="Acidic residues" evidence="1">
    <location>
        <begin position="114"/>
        <end position="123"/>
    </location>
</feature>
<dbReference type="Proteomes" id="UP000027138">
    <property type="component" value="Unassembled WGS sequence"/>
</dbReference>
<feature type="region of interest" description="Disordered" evidence="1">
    <location>
        <begin position="114"/>
        <end position="191"/>
    </location>
</feature>
<name>A0A067JTM6_JATCU</name>